<keyword evidence="2" id="KW-0812">Transmembrane</keyword>
<name>A0ABD3Q2M6_9STRA</name>
<feature type="region of interest" description="Disordered" evidence="1">
    <location>
        <begin position="1"/>
        <end position="174"/>
    </location>
</feature>
<feature type="compositionally biased region" description="Low complexity" evidence="1">
    <location>
        <begin position="124"/>
        <end position="144"/>
    </location>
</feature>
<dbReference type="Proteomes" id="UP001516023">
    <property type="component" value="Unassembled WGS sequence"/>
</dbReference>
<keyword evidence="2" id="KW-1133">Transmembrane helix</keyword>
<protein>
    <submittedName>
        <fullName evidence="3">Uncharacterized protein</fullName>
    </submittedName>
</protein>
<evidence type="ECO:0000256" key="2">
    <source>
        <dbReference type="SAM" id="Phobius"/>
    </source>
</evidence>
<sequence>MLALRAGRHDGGIKMQQQSFNPPPLPPSRRRSLSGDRHSGEYLQRSGSGDSEVDALSPRSSSNYRYNNNQFAAPPKVPFRSQQPLRLASSGSSSNAIPRSAPTSNHRRTHSFDVPQRKLSRECSSNSLVSLVSPRSLSQSLRLLPDPRWGGGSGGTTNRARTMSGGSFDSGNGNTKVDSYSGEDRSLFLSGGNGSRQYGSMASTSKDVIMNGMNRSFTFEHVGSRHSRTTSEVSTTSFASALSVDRSVEPAKIDLAKSSIFKDVTSEGIVRLQLPKDNFRLLSDRDLESGYVYKRQLIDNEADYFQDFHTAEESTFFLNTTTGCHCLCDNCNHCHSRRKMLPPTYYVMSVKSDIFRRMFDEVLESKSMPCGLFFCGHHEDLRYPSIMIAVAIVFVVFVLFLAATVYFKD</sequence>
<feature type="compositionally biased region" description="Low complexity" evidence="1">
    <location>
        <begin position="57"/>
        <end position="69"/>
    </location>
</feature>
<proteinExistence type="predicted"/>
<reference evidence="3 4" key="1">
    <citation type="journal article" date="2020" name="G3 (Bethesda)">
        <title>Improved Reference Genome for Cyclotella cryptica CCMP332, a Model for Cell Wall Morphogenesis, Salinity Adaptation, and Lipid Production in Diatoms (Bacillariophyta).</title>
        <authorList>
            <person name="Roberts W.R."/>
            <person name="Downey K.M."/>
            <person name="Ruck E.C."/>
            <person name="Traller J.C."/>
            <person name="Alverson A.J."/>
        </authorList>
    </citation>
    <scope>NUCLEOTIDE SEQUENCE [LARGE SCALE GENOMIC DNA]</scope>
    <source>
        <strain evidence="3 4">CCMP332</strain>
    </source>
</reference>
<evidence type="ECO:0000313" key="3">
    <source>
        <dbReference type="EMBL" id="KAL3794312.1"/>
    </source>
</evidence>
<keyword evidence="2" id="KW-0472">Membrane</keyword>
<feature type="compositionally biased region" description="Polar residues" evidence="1">
    <location>
        <begin position="80"/>
        <end position="104"/>
    </location>
</feature>
<feature type="transmembrane region" description="Helical" evidence="2">
    <location>
        <begin position="386"/>
        <end position="407"/>
    </location>
</feature>
<feature type="compositionally biased region" description="Polar residues" evidence="1">
    <location>
        <begin position="156"/>
        <end position="174"/>
    </location>
</feature>
<evidence type="ECO:0000313" key="4">
    <source>
        <dbReference type="Proteomes" id="UP001516023"/>
    </source>
</evidence>
<evidence type="ECO:0000256" key="1">
    <source>
        <dbReference type="SAM" id="MobiDB-lite"/>
    </source>
</evidence>
<comment type="caution">
    <text evidence="3">The sequence shown here is derived from an EMBL/GenBank/DDBJ whole genome shotgun (WGS) entry which is preliminary data.</text>
</comment>
<dbReference type="AlphaFoldDB" id="A0ABD3Q2M6"/>
<organism evidence="3 4">
    <name type="scientific">Cyclotella cryptica</name>
    <dbReference type="NCBI Taxonomy" id="29204"/>
    <lineage>
        <taxon>Eukaryota</taxon>
        <taxon>Sar</taxon>
        <taxon>Stramenopiles</taxon>
        <taxon>Ochrophyta</taxon>
        <taxon>Bacillariophyta</taxon>
        <taxon>Coscinodiscophyceae</taxon>
        <taxon>Thalassiosirophycidae</taxon>
        <taxon>Stephanodiscales</taxon>
        <taxon>Stephanodiscaceae</taxon>
        <taxon>Cyclotella</taxon>
    </lineage>
</organism>
<dbReference type="EMBL" id="JABMIG020000082">
    <property type="protein sequence ID" value="KAL3794312.1"/>
    <property type="molecule type" value="Genomic_DNA"/>
</dbReference>
<gene>
    <name evidence="3" type="ORF">HJC23_012437</name>
</gene>
<keyword evidence="4" id="KW-1185">Reference proteome</keyword>
<accession>A0ABD3Q2M6</accession>